<dbReference type="GeneID" id="5722816"/>
<dbReference type="Proteomes" id="UP000006906">
    <property type="component" value="Chromosome 17"/>
</dbReference>
<protein>
    <submittedName>
        <fullName evidence="1">Uncharacterized protein</fullName>
    </submittedName>
</protein>
<organism evidence="1 2">
    <name type="scientific">Chlamydomonas reinhardtii</name>
    <name type="common">Chlamydomonas smithii</name>
    <dbReference type="NCBI Taxonomy" id="3055"/>
    <lineage>
        <taxon>Eukaryota</taxon>
        <taxon>Viridiplantae</taxon>
        <taxon>Chlorophyta</taxon>
        <taxon>core chlorophytes</taxon>
        <taxon>Chlorophyceae</taxon>
        <taxon>CS clade</taxon>
        <taxon>Chlamydomonadales</taxon>
        <taxon>Chlamydomonadaceae</taxon>
        <taxon>Chlamydomonas</taxon>
    </lineage>
</organism>
<dbReference type="PaxDb" id="3055-EDP00524"/>
<name>A8J6S9_CHLRE</name>
<gene>
    <name evidence="1" type="ORF">CHLRE_17g728050v5</name>
</gene>
<dbReference type="OrthoDB" id="10374900at2759"/>
<dbReference type="Gramene" id="PNW70633">
    <property type="protein sequence ID" value="PNW70633"/>
    <property type="gene ID" value="CHLRE_17g728050v5"/>
</dbReference>
<dbReference type="InParanoid" id="A8J6S9"/>
<dbReference type="AlphaFoldDB" id="A8J6S9"/>
<reference evidence="1 2" key="1">
    <citation type="journal article" date="2007" name="Science">
        <title>The Chlamydomonas genome reveals the evolution of key animal and plant functions.</title>
        <authorList>
            <person name="Merchant S.S."/>
            <person name="Prochnik S.E."/>
            <person name="Vallon O."/>
            <person name="Harris E.H."/>
            <person name="Karpowicz S.J."/>
            <person name="Witman G.B."/>
            <person name="Terry A."/>
            <person name="Salamov A."/>
            <person name="Fritz-Laylin L.K."/>
            <person name="Marechal-Drouard L."/>
            <person name="Marshall W.F."/>
            <person name="Qu L.H."/>
            <person name="Nelson D.R."/>
            <person name="Sanderfoot A.A."/>
            <person name="Spalding M.H."/>
            <person name="Kapitonov V.V."/>
            <person name="Ren Q."/>
            <person name="Ferris P."/>
            <person name="Lindquist E."/>
            <person name="Shapiro H."/>
            <person name="Lucas S.M."/>
            <person name="Grimwood J."/>
            <person name="Schmutz J."/>
            <person name="Cardol P."/>
            <person name="Cerutti H."/>
            <person name="Chanfreau G."/>
            <person name="Chen C.L."/>
            <person name="Cognat V."/>
            <person name="Croft M.T."/>
            <person name="Dent R."/>
            <person name="Dutcher S."/>
            <person name="Fernandez E."/>
            <person name="Fukuzawa H."/>
            <person name="Gonzalez-Ballester D."/>
            <person name="Gonzalez-Halphen D."/>
            <person name="Hallmann A."/>
            <person name="Hanikenne M."/>
            <person name="Hippler M."/>
            <person name="Inwood W."/>
            <person name="Jabbari K."/>
            <person name="Kalanon M."/>
            <person name="Kuras R."/>
            <person name="Lefebvre P.A."/>
            <person name="Lemaire S.D."/>
            <person name="Lobanov A.V."/>
            <person name="Lohr M."/>
            <person name="Manuell A."/>
            <person name="Meier I."/>
            <person name="Mets L."/>
            <person name="Mittag M."/>
            <person name="Mittelmeier T."/>
            <person name="Moroney J.V."/>
            <person name="Moseley J."/>
            <person name="Napoli C."/>
            <person name="Nedelcu A.M."/>
            <person name="Niyogi K."/>
            <person name="Novoselov S.V."/>
            <person name="Paulsen I.T."/>
            <person name="Pazour G."/>
            <person name="Purton S."/>
            <person name="Ral J.P."/>
            <person name="Riano-Pachon D.M."/>
            <person name="Riekhof W."/>
            <person name="Rymarquis L."/>
            <person name="Schroda M."/>
            <person name="Stern D."/>
            <person name="Umen J."/>
            <person name="Willows R."/>
            <person name="Wilson N."/>
            <person name="Zimmer S.L."/>
            <person name="Allmer J."/>
            <person name="Balk J."/>
            <person name="Bisova K."/>
            <person name="Chen C.J."/>
            <person name="Elias M."/>
            <person name="Gendler K."/>
            <person name="Hauser C."/>
            <person name="Lamb M.R."/>
            <person name="Ledford H."/>
            <person name="Long J.C."/>
            <person name="Minagawa J."/>
            <person name="Page M.D."/>
            <person name="Pan J."/>
            <person name="Pootakham W."/>
            <person name="Roje S."/>
            <person name="Rose A."/>
            <person name="Stahlberg E."/>
            <person name="Terauchi A.M."/>
            <person name="Yang P."/>
            <person name="Ball S."/>
            <person name="Bowler C."/>
            <person name="Dieckmann C.L."/>
            <person name="Gladyshev V.N."/>
            <person name="Green P."/>
            <person name="Jorgensen R."/>
            <person name="Mayfield S."/>
            <person name="Mueller-Roeber B."/>
            <person name="Rajamani S."/>
            <person name="Sayre R.T."/>
            <person name="Brokstein P."/>
            <person name="Dubchak I."/>
            <person name="Goodstein D."/>
            <person name="Hornick L."/>
            <person name="Huang Y.W."/>
            <person name="Jhaveri J."/>
            <person name="Luo Y."/>
            <person name="Martinez D."/>
            <person name="Ngau W.C."/>
            <person name="Otillar B."/>
            <person name="Poliakov A."/>
            <person name="Porter A."/>
            <person name="Szajkowski L."/>
            <person name="Werner G."/>
            <person name="Zhou K."/>
            <person name="Grigoriev I.V."/>
            <person name="Rokhsar D.S."/>
            <person name="Grossman A.R."/>
        </authorList>
    </citation>
    <scope>NUCLEOTIDE SEQUENCE [LARGE SCALE GENOMIC DNA]</scope>
    <source>
        <strain evidence="2">CC-503</strain>
    </source>
</reference>
<dbReference type="RefSeq" id="XP_042914837.1">
    <property type="nucleotide sequence ID" value="XM_043072378.1"/>
</dbReference>
<accession>A8J6S9</accession>
<sequence>MGSSCLEQSLAENVQMNEAVQALQLKVEGLQQSVLELKQQHEDSQELVLLGQLVCVLDDIVRKQVMGPNFPVASLAEIQDYVEDGFASKEGTRKWGKFVTRLEEQGLSVKKVVTASIPFRRQRFSVAHVTMEERASVTMAQMREWASGRNLQPMVETILKVVLSPLTREGQPLLPRSDINDLFA</sequence>
<evidence type="ECO:0000313" key="1">
    <source>
        <dbReference type="EMBL" id="PNW70633.1"/>
    </source>
</evidence>
<proteinExistence type="predicted"/>
<dbReference type="EMBL" id="CM008978">
    <property type="protein sequence ID" value="PNW70633.1"/>
    <property type="molecule type" value="Genomic_DNA"/>
</dbReference>
<dbReference type="KEGG" id="cre:CHLRE_17g728050v5"/>
<keyword evidence="2" id="KW-1185">Reference proteome</keyword>
<dbReference type="HOGENOM" id="CLU_1470214_0_0_1"/>
<evidence type="ECO:0000313" key="2">
    <source>
        <dbReference type="Proteomes" id="UP000006906"/>
    </source>
</evidence>